<dbReference type="Proteomes" id="UP000553632">
    <property type="component" value="Unassembled WGS sequence"/>
</dbReference>
<organism evidence="1 2">
    <name type="scientific">Perkinsus olseni</name>
    <name type="common">Perkinsus atlanticus</name>
    <dbReference type="NCBI Taxonomy" id="32597"/>
    <lineage>
        <taxon>Eukaryota</taxon>
        <taxon>Sar</taxon>
        <taxon>Alveolata</taxon>
        <taxon>Perkinsozoa</taxon>
        <taxon>Perkinsea</taxon>
        <taxon>Perkinsida</taxon>
        <taxon>Perkinsidae</taxon>
        <taxon>Perkinsus</taxon>
    </lineage>
</organism>
<evidence type="ECO:0000313" key="2">
    <source>
        <dbReference type="Proteomes" id="UP000553632"/>
    </source>
</evidence>
<keyword evidence="2" id="KW-1185">Reference proteome</keyword>
<proteinExistence type="predicted"/>
<feature type="non-terminal residue" evidence="1">
    <location>
        <position position="1"/>
    </location>
</feature>
<comment type="caution">
    <text evidence="1">The sequence shown here is derived from an EMBL/GenBank/DDBJ whole genome shotgun (WGS) entry which is preliminary data.</text>
</comment>
<accession>A0A7J6QT88</accession>
<protein>
    <submittedName>
        <fullName evidence="1">Uncharacterized protein</fullName>
    </submittedName>
</protein>
<reference evidence="1 2" key="1">
    <citation type="submission" date="2020-04" db="EMBL/GenBank/DDBJ databases">
        <title>Perkinsus olseni comparative genomics.</title>
        <authorList>
            <person name="Bogema D.R."/>
        </authorList>
    </citation>
    <scope>NUCLEOTIDE SEQUENCE [LARGE SCALE GENOMIC DNA]</scope>
    <source>
        <strain evidence="1 2">ATCC PRA-207</strain>
    </source>
</reference>
<sequence length="116" mass="12702">HCTSSIRPFATCHTGEISSTVRTRIPSSPSTWISSRLIREGSVILTAKLWAKKIKFSSFPSAARFSVKLPARGQPSMSCLRGSCTKRLAILRTPALIGWVPRVSTLIISSRATTWS</sequence>
<name>A0A7J6QT88_PEROL</name>
<dbReference type="AlphaFoldDB" id="A0A7J6QT88"/>
<gene>
    <name evidence="1" type="ORF">FOZ63_024661</name>
</gene>
<evidence type="ECO:0000313" key="1">
    <source>
        <dbReference type="EMBL" id="KAF4711282.1"/>
    </source>
</evidence>
<feature type="non-terminal residue" evidence="1">
    <location>
        <position position="116"/>
    </location>
</feature>
<dbReference type="EMBL" id="JABANO010030804">
    <property type="protein sequence ID" value="KAF4711282.1"/>
    <property type="molecule type" value="Genomic_DNA"/>
</dbReference>